<protein>
    <submittedName>
        <fullName evidence="1">Uncharacterized protein</fullName>
    </submittedName>
</protein>
<dbReference type="EMBL" id="JBHFFA010000004">
    <property type="protein sequence ID" value="KAL2629747.1"/>
    <property type="molecule type" value="Genomic_DNA"/>
</dbReference>
<name>A0ABD1YG73_9MARC</name>
<comment type="caution">
    <text evidence="1">The sequence shown here is derived from an EMBL/GenBank/DDBJ whole genome shotgun (WGS) entry which is preliminary data.</text>
</comment>
<keyword evidence="2" id="KW-1185">Reference proteome</keyword>
<reference evidence="1 2" key="1">
    <citation type="submission" date="2024-09" db="EMBL/GenBank/DDBJ databases">
        <title>Chromosome-scale assembly of Riccia fluitans.</title>
        <authorList>
            <person name="Paukszto L."/>
            <person name="Sawicki J."/>
            <person name="Karawczyk K."/>
            <person name="Piernik-Szablinska J."/>
            <person name="Szczecinska M."/>
            <person name="Mazdziarz M."/>
        </authorList>
    </citation>
    <scope>NUCLEOTIDE SEQUENCE [LARGE SCALE GENOMIC DNA]</scope>
    <source>
        <strain evidence="1">Rf_01</strain>
        <tissue evidence="1">Aerial parts of the thallus</tissue>
    </source>
</reference>
<sequence length="79" mass="8509">MYSRIRVVKLLHSGDSLSCSLICLGSSIGVPLGWDLVFSWRGLFCAAFTVDDRNQLLALPLVSSLLAETSGFGRGFEAS</sequence>
<dbReference type="Proteomes" id="UP001605036">
    <property type="component" value="Unassembled WGS sequence"/>
</dbReference>
<dbReference type="AlphaFoldDB" id="A0ABD1YG73"/>
<accession>A0ABD1YG73</accession>
<organism evidence="1 2">
    <name type="scientific">Riccia fluitans</name>
    <dbReference type="NCBI Taxonomy" id="41844"/>
    <lineage>
        <taxon>Eukaryota</taxon>
        <taxon>Viridiplantae</taxon>
        <taxon>Streptophyta</taxon>
        <taxon>Embryophyta</taxon>
        <taxon>Marchantiophyta</taxon>
        <taxon>Marchantiopsida</taxon>
        <taxon>Marchantiidae</taxon>
        <taxon>Marchantiales</taxon>
        <taxon>Ricciaceae</taxon>
        <taxon>Riccia</taxon>
    </lineage>
</organism>
<evidence type="ECO:0000313" key="1">
    <source>
        <dbReference type="EMBL" id="KAL2629747.1"/>
    </source>
</evidence>
<gene>
    <name evidence="1" type="ORF">R1flu_014433</name>
</gene>
<proteinExistence type="predicted"/>
<evidence type="ECO:0000313" key="2">
    <source>
        <dbReference type="Proteomes" id="UP001605036"/>
    </source>
</evidence>